<protein>
    <submittedName>
        <fullName evidence="2">Zinc finger, DHHC-type containing 1</fullName>
    </submittedName>
</protein>
<feature type="region of interest" description="Disordered" evidence="1">
    <location>
        <begin position="212"/>
        <end position="234"/>
    </location>
</feature>
<feature type="compositionally biased region" description="Polar residues" evidence="1">
    <location>
        <begin position="279"/>
        <end position="298"/>
    </location>
</feature>
<organism evidence="2">
    <name type="scientific">Iconisemion striatum</name>
    <dbReference type="NCBI Taxonomy" id="60296"/>
    <lineage>
        <taxon>Eukaryota</taxon>
        <taxon>Metazoa</taxon>
        <taxon>Chordata</taxon>
        <taxon>Craniata</taxon>
        <taxon>Vertebrata</taxon>
        <taxon>Euteleostomi</taxon>
        <taxon>Actinopterygii</taxon>
        <taxon>Neopterygii</taxon>
        <taxon>Teleostei</taxon>
        <taxon>Neoteleostei</taxon>
        <taxon>Acanthomorphata</taxon>
        <taxon>Ovalentaria</taxon>
        <taxon>Atherinomorphae</taxon>
        <taxon>Cyprinodontiformes</taxon>
        <taxon>Nothobranchiidae</taxon>
        <taxon>Iconisemion</taxon>
    </lineage>
</organism>
<reference evidence="2" key="1">
    <citation type="submission" date="2016-05" db="EMBL/GenBank/DDBJ databases">
        <authorList>
            <person name="Lavstsen T."/>
            <person name="Jespersen J.S."/>
        </authorList>
    </citation>
    <scope>NUCLEOTIDE SEQUENCE</scope>
    <source>
        <tissue evidence="2">Brain</tissue>
    </source>
</reference>
<gene>
    <name evidence="2" type="primary">ZDHHC1</name>
</gene>
<accession>A0A1A7X2M2</accession>
<feature type="region of interest" description="Disordered" evidence="1">
    <location>
        <begin position="81"/>
        <end position="121"/>
    </location>
</feature>
<evidence type="ECO:0000313" key="2">
    <source>
        <dbReference type="EMBL" id="SBP12155.1"/>
    </source>
</evidence>
<reference evidence="2" key="2">
    <citation type="submission" date="2016-06" db="EMBL/GenBank/DDBJ databases">
        <title>The genome of a short-lived fish provides insights into sex chromosome evolution and the genetic control of aging.</title>
        <authorList>
            <person name="Reichwald K."/>
            <person name="Felder M."/>
            <person name="Petzold A."/>
            <person name="Koch P."/>
            <person name="Groth M."/>
            <person name="Platzer M."/>
        </authorList>
    </citation>
    <scope>NUCLEOTIDE SEQUENCE</scope>
    <source>
        <tissue evidence="2">Brain</tissue>
    </source>
</reference>
<sequence>MWNRLSTFEYIVRQRHRLDSRDLRKPGPVKEAGLPAVIKEVDSSGTLGYTNPQKDVEQPNTAAVQSDTEFLANGRVRSLSSPVMEEEAPPTVSTGLKTTAHTHRHTQRKKKRKVRRVPAEVTRECYPPAAPHTESTVSLGQRLPLPAFPPRVSLPPLAPPLGPVQAAAPPAEYNSDSAESLEEIPVVLAKLGSSSSAGVGDSISSSRRAILAFPQPSPLPRTKRKDPSSHGNKSSVKLRFEMASAPSVFVSQASGEVTDPGEEVFSLGRTQMGFRPGLGSQSVSRASLSSGPASWMEQ</sequence>
<dbReference type="AlphaFoldDB" id="A0A1A7X2M2"/>
<proteinExistence type="predicted"/>
<dbReference type="EMBL" id="HADW01010755">
    <property type="protein sequence ID" value="SBP12155.1"/>
    <property type="molecule type" value="Transcribed_RNA"/>
</dbReference>
<feature type="region of interest" description="Disordered" evidence="1">
    <location>
        <begin position="271"/>
        <end position="298"/>
    </location>
</feature>
<feature type="compositionally biased region" description="Basic residues" evidence="1">
    <location>
        <begin position="100"/>
        <end position="116"/>
    </location>
</feature>
<name>A0A1A7X2M2_9TELE</name>
<evidence type="ECO:0000256" key="1">
    <source>
        <dbReference type="SAM" id="MobiDB-lite"/>
    </source>
</evidence>